<protein>
    <recommendedName>
        <fullName evidence="6">Dihydrolipoamide acetyltransferase component of pyruvate dehydrogenase complex</fullName>
        <ecNumber evidence="6">2.3.1.-</ecNumber>
    </recommendedName>
</protein>
<dbReference type="GO" id="GO:0005737">
    <property type="term" value="C:cytoplasm"/>
    <property type="evidence" value="ECO:0007669"/>
    <property type="project" value="TreeGrafter"/>
</dbReference>
<evidence type="ECO:0000256" key="3">
    <source>
        <dbReference type="ARBA" id="ARBA00022679"/>
    </source>
</evidence>
<dbReference type="RefSeq" id="WP_110396731.1">
    <property type="nucleotide sequence ID" value="NZ_JBHUHB010000001.1"/>
</dbReference>
<dbReference type="EMBL" id="QJJQ01000015">
    <property type="protein sequence ID" value="PXW83533.1"/>
    <property type="molecule type" value="Genomic_DNA"/>
</dbReference>
<keyword evidence="4 6" id="KW-0450">Lipoyl</keyword>
<accession>A0A2V3VNU7</accession>
<evidence type="ECO:0000259" key="7">
    <source>
        <dbReference type="PROSITE" id="PS50968"/>
    </source>
</evidence>
<dbReference type="Gene3D" id="3.30.559.10">
    <property type="entry name" value="Chloramphenicol acetyltransferase-like domain"/>
    <property type="match status" value="1"/>
</dbReference>
<dbReference type="CDD" id="cd06849">
    <property type="entry name" value="lipoyl_domain"/>
    <property type="match status" value="1"/>
</dbReference>
<dbReference type="PANTHER" id="PTHR43178">
    <property type="entry name" value="DIHYDROLIPOAMIDE ACETYLTRANSFERASE COMPONENT OF PYRUVATE DEHYDROGENASE COMPLEX"/>
    <property type="match status" value="1"/>
</dbReference>
<dbReference type="Gene3D" id="2.40.50.100">
    <property type="match status" value="1"/>
</dbReference>
<dbReference type="InterPro" id="IPR003016">
    <property type="entry name" value="2-oxoA_DH_lipoyl-BS"/>
</dbReference>
<dbReference type="InterPro" id="IPR050743">
    <property type="entry name" value="2-oxoacid_DH_E2_comp"/>
</dbReference>
<organism evidence="9 10">
    <name type="scientific">Pseudogracilibacillus auburnensis</name>
    <dbReference type="NCBI Taxonomy" id="1494959"/>
    <lineage>
        <taxon>Bacteria</taxon>
        <taxon>Bacillati</taxon>
        <taxon>Bacillota</taxon>
        <taxon>Bacilli</taxon>
        <taxon>Bacillales</taxon>
        <taxon>Bacillaceae</taxon>
        <taxon>Pseudogracilibacillus</taxon>
    </lineage>
</organism>
<dbReference type="InterPro" id="IPR011053">
    <property type="entry name" value="Single_hybrid_motif"/>
</dbReference>
<dbReference type="OrthoDB" id="9805770at2"/>
<name>A0A2V3VNU7_9BACI</name>
<proteinExistence type="inferred from homology"/>
<dbReference type="Pfam" id="PF00198">
    <property type="entry name" value="2-oxoacid_dh"/>
    <property type="match status" value="1"/>
</dbReference>
<evidence type="ECO:0000259" key="8">
    <source>
        <dbReference type="PROSITE" id="PS51826"/>
    </source>
</evidence>
<evidence type="ECO:0000256" key="1">
    <source>
        <dbReference type="ARBA" id="ARBA00001938"/>
    </source>
</evidence>
<keyword evidence="5 6" id="KW-0012">Acyltransferase</keyword>
<keyword evidence="10" id="KW-1185">Reference proteome</keyword>
<dbReference type="Gene3D" id="4.10.320.10">
    <property type="entry name" value="E3-binding domain"/>
    <property type="match status" value="1"/>
</dbReference>
<keyword evidence="3 6" id="KW-0808">Transferase</keyword>
<dbReference type="SUPFAM" id="SSF52777">
    <property type="entry name" value="CoA-dependent acyltransferases"/>
    <property type="match status" value="1"/>
</dbReference>
<comment type="cofactor">
    <cofactor evidence="1 6">
        <name>(R)-lipoate</name>
        <dbReference type="ChEBI" id="CHEBI:83088"/>
    </cofactor>
</comment>
<reference evidence="9 10" key="1">
    <citation type="submission" date="2018-05" db="EMBL/GenBank/DDBJ databases">
        <title>Genomic Encyclopedia of Type Strains, Phase IV (KMG-IV): sequencing the most valuable type-strain genomes for metagenomic binning, comparative biology and taxonomic classification.</title>
        <authorList>
            <person name="Goeker M."/>
        </authorList>
    </citation>
    <scope>NUCLEOTIDE SEQUENCE [LARGE SCALE GENOMIC DNA]</scope>
    <source>
        <strain evidence="9 10">DSM 28556</strain>
    </source>
</reference>
<gene>
    <name evidence="9" type="ORF">DFR56_1151</name>
</gene>
<feature type="domain" description="Peripheral subunit-binding (PSBD)" evidence="8">
    <location>
        <begin position="107"/>
        <end position="144"/>
    </location>
</feature>
<dbReference type="Proteomes" id="UP000247978">
    <property type="component" value="Unassembled WGS sequence"/>
</dbReference>
<dbReference type="Pfam" id="PF00364">
    <property type="entry name" value="Biotin_lipoyl"/>
    <property type="match status" value="1"/>
</dbReference>
<dbReference type="SUPFAM" id="SSF51230">
    <property type="entry name" value="Single hybrid motif"/>
    <property type="match status" value="1"/>
</dbReference>
<dbReference type="InterPro" id="IPR000089">
    <property type="entry name" value="Biotin_lipoyl"/>
</dbReference>
<dbReference type="PANTHER" id="PTHR43178:SF5">
    <property type="entry name" value="LIPOAMIDE ACYLTRANSFERASE COMPONENT OF BRANCHED-CHAIN ALPHA-KETO ACID DEHYDROGENASE COMPLEX, MITOCHONDRIAL"/>
    <property type="match status" value="1"/>
</dbReference>
<dbReference type="GO" id="GO:0016407">
    <property type="term" value="F:acetyltransferase activity"/>
    <property type="evidence" value="ECO:0007669"/>
    <property type="project" value="TreeGrafter"/>
</dbReference>
<evidence type="ECO:0000256" key="5">
    <source>
        <dbReference type="ARBA" id="ARBA00023315"/>
    </source>
</evidence>
<dbReference type="SUPFAM" id="SSF47005">
    <property type="entry name" value="Peripheral subunit-binding domain of 2-oxo acid dehydrogenase complex"/>
    <property type="match status" value="1"/>
</dbReference>
<dbReference type="AlphaFoldDB" id="A0A2V3VNU7"/>
<keyword evidence="9" id="KW-0670">Pyruvate</keyword>
<comment type="caution">
    <text evidence="9">The sequence shown here is derived from an EMBL/GenBank/DDBJ whole genome shotgun (WGS) entry which is preliminary data.</text>
</comment>
<evidence type="ECO:0000313" key="10">
    <source>
        <dbReference type="Proteomes" id="UP000247978"/>
    </source>
</evidence>
<evidence type="ECO:0000256" key="4">
    <source>
        <dbReference type="ARBA" id="ARBA00022823"/>
    </source>
</evidence>
<dbReference type="GO" id="GO:0031405">
    <property type="term" value="F:lipoic acid binding"/>
    <property type="evidence" value="ECO:0007669"/>
    <property type="project" value="TreeGrafter"/>
</dbReference>
<dbReference type="PROSITE" id="PS50968">
    <property type="entry name" value="BIOTINYL_LIPOYL"/>
    <property type="match status" value="1"/>
</dbReference>
<comment type="similarity">
    <text evidence="2 6">Belongs to the 2-oxoacid dehydrogenase family.</text>
</comment>
<dbReference type="Pfam" id="PF02817">
    <property type="entry name" value="E3_binding"/>
    <property type="match status" value="1"/>
</dbReference>
<dbReference type="InterPro" id="IPR036625">
    <property type="entry name" value="E3-bd_dom_sf"/>
</dbReference>
<evidence type="ECO:0000256" key="2">
    <source>
        <dbReference type="ARBA" id="ARBA00007317"/>
    </source>
</evidence>
<evidence type="ECO:0000313" key="9">
    <source>
        <dbReference type="EMBL" id="PXW83533.1"/>
    </source>
</evidence>
<dbReference type="InterPro" id="IPR023213">
    <property type="entry name" value="CAT-like_dom_sf"/>
</dbReference>
<dbReference type="InterPro" id="IPR004167">
    <property type="entry name" value="PSBD"/>
</dbReference>
<dbReference type="PROSITE" id="PS51826">
    <property type="entry name" value="PSBD"/>
    <property type="match status" value="1"/>
</dbReference>
<dbReference type="InterPro" id="IPR001078">
    <property type="entry name" value="2-oxoacid_DH_actylTfrase"/>
</dbReference>
<feature type="domain" description="Lipoyl-binding" evidence="7">
    <location>
        <begin position="1"/>
        <end position="76"/>
    </location>
</feature>
<dbReference type="EC" id="2.3.1.-" evidence="6"/>
<sequence>MAEILLPRIDKNYEESSIIFWHKQEGDVVQKGDVLVEVQTEKAVSELEAEEEGILEKIIVKRGEVATVGDVLGIIAAEGAETSSKVISESAVAAIIAKEPAERSFVRVPPRLRKLAKDLKIDLTKVQGSGNGGKITEKDIRHFAELGGSDPGEKLAGIRKTIATRMKESLQNSAQLTETAYADVTKLAIKRDSKKKMSWNSWILYAVIRAIKEHLYMNGTYENEVWKQSEEVHLGVATDTEEGLFVPVVENAGQYLLAELDEVVSELVRSVHDKNINPKHLSGSTFTVTNLGAFGIHFFTPIINPPEVAILGLGKIESHLVLEDGQVTEKKRLPLSLTFDHQMIDGAPAARFLQTLIAYLENPEKLE</sequence>
<dbReference type="PROSITE" id="PS00189">
    <property type="entry name" value="LIPOYL"/>
    <property type="match status" value="1"/>
</dbReference>
<evidence type="ECO:0000256" key="6">
    <source>
        <dbReference type="RuleBase" id="RU003423"/>
    </source>
</evidence>